<dbReference type="EMBL" id="BJYT01000018">
    <property type="protein sequence ID" value="GEO11246.1"/>
    <property type="molecule type" value="Genomic_DNA"/>
</dbReference>
<gene>
    <name evidence="1" type="ORF">SAE01_37420</name>
</gene>
<organism evidence="1 2">
    <name type="scientific">Segetibacter aerophilus</name>
    <dbReference type="NCBI Taxonomy" id="670293"/>
    <lineage>
        <taxon>Bacteria</taxon>
        <taxon>Pseudomonadati</taxon>
        <taxon>Bacteroidota</taxon>
        <taxon>Chitinophagia</taxon>
        <taxon>Chitinophagales</taxon>
        <taxon>Chitinophagaceae</taxon>
        <taxon>Segetibacter</taxon>
    </lineage>
</organism>
<keyword evidence="2" id="KW-1185">Reference proteome</keyword>
<comment type="caution">
    <text evidence="1">The sequence shown here is derived from an EMBL/GenBank/DDBJ whole genome shotgun (WGS) entry which is preliminary data.</text>
</comment>
<reference evidence="1 2" key="1">
    <citation type="submission" date="2019-07" db="EMBL/GenBank/DDBJ databases">
        <title>Whole genome shotgun sequence of Segetibacter aerophilus NBRC 106135.</title>
        <authorList>
            <person name="Hosoyama A."/>
            <person name="Uohara A."/>
            <person name="Ohji S."/>
            <person name="Ichikawa N."/>
        </authorList>
    </citation>
    <scope>NUCLEOTIDE SEQUENCE [LARGE SCALE GENOMIC DNA]</scope>
    <source>
        <strain evidence="1 2">NBRC 106135</strain>
    </source>
</reference>
<dbReference type="SUPFAM" id="SSF52266">
    <property type="entry name" value="SGNH hydrolase"/>
    <property type="match status" value="1"/>
</dbReference>
<dbReference type="OrthoDB" id="869432at2"/>
<proteinExistence type="predicted"/>
<evidence type="ECO:0000313" key="2">
    <source>
        <dbReference type="Proteomes" id="UP000321513"/>
    </source>
</evidence>
<dbReference type="RefSeq" id="WP_147205357.1">
    <property type="nucleotide sequence ID" value="NZ_BJYT01000018.1"/>
</dbReference>
<dbReference type="Proteomes" id="UP000321513">
    <property type="component" value="Unassembled WGS sequence"/>
</dbReference>
<sequence length="344" mass="40260">MKQILIKAALIITLAILLNLFLYSAIYTRLLPYSWGSNELLDKREFLRRNAAKYNSLFIGSSKTHNQIHPQIFDEKARENGLDIRSYNCGVGGLTPLESLHIYENLLLHDSLSFKYVFIELDWIATIKVENLNSVRSFYWLTPRNYNFSISSILNSTVPIMRSAWGLFHYSLNYGENLMNIGKVHEYFKYKNFVANQKFLPSDSNIMYNGYIPMSHKMNSTEYSLYSEVVGSARLAVRNYPDLVDQHLSQPYLDRLQHIISISKQRGIITFFIVPLQWKYYQYEQLIPIINKIKGARTICLFDIDRYANIYQVDNFADPNHLNEKGAKLYTEEIFNQFLKLYGK</sequence>
<dbReference type="AlphaFoldDB" id="A0A512BH01"/>
<accession>A0A512BH01</accession>
<evidence type="ECO:0008006" key="3">
    <source>
        <dbReference type="Google" id="ProtNLM"/>
    </source>
</evidence>
<name>A0A512BH01_9BACT</name>
<protein>
    <recommendedName>
        <fullName evidence="3">DUF1574 domain-containing protein</fullName>
    </recommendedName>
</protein>
<evidence type="ECO:0000313" key="1">
    <source>
        <dbReference type="EMBL" id="GEO11246.1"/>
    </source>
</evidence>